<dbReference type="PANTHER" id="PTHR33744:SF1">
    <property type="entry name" value="DNA-BINDING TRANSCRIPTIONAL ACTIVATOR ADER"/>
    <property type="match status" value="1"/>
</dbReference>
<evidence type="ECO:0000259" key="2">
    <source>
        <dbReference type="SMART" id="SM00065"/>
    </source>
</evidence>
<dbReference type="Proteomes" id="UP001291653">
    <property type="component" value="Unassembled WGS sequence"/>
</dbReference>
<dbReference type="EMBL" id="BSBI01000001">
    <property type="protein sequence ID" value="GLF92639.1"/>
    <property type="molecule type" value="Genomic_DNA"/>
</dbReference>
<dbReference type="Pfam" id="PF13556">
    <property type="entry name" value="HTH_30"/>
    <property type="match status" value="1"/>
</dbReference>
<evidence type="ECO:0000256" key="1">
    <source>
        <dbReference type="ARBA" id="ARBA00006754"/>
    </source>
</evidence>
<feature type="domain" description="GAF" evidence="2">
    <location>
        <begin position="87"/>
        <end position="238"/>
    </location>
</feature>
<evidence type="ECO:0000313" key="4">
    <source>
        <dbReference type="Proteomes" id="UP001291653"/>
    </source>
</evidence>
<comment type="similarity">
    <text evidence="1">Belongs to the CdaR family.</text>
</comment>
<evidence type="ECO:0000313" key="3">
    <source>
        <dbReference type="EMBL" id="GLF92639.1"/>
    </source>
</evidence>
<dbReference type="Gene3D" id="1.10.10.2840">
    <property type="entry name" value="PucR C-terminal helix-turn-helix domain"/>
    <property type="match status" value="1"/>
</dbReference>
<comment type="caution">
    <text evidence="3">The sequence shown here is derived from an EMBL/GenBank/DDBJ whole genome shotgun (WGS) entry which is preliminary data.</text>
</comment>
<name>A0ABQ5NQH9_9ACTN</name>
<organism evidence="3 4">
    <name type="scientific">Streptomyces yaizuensis</name>
    <dbReference type="NCBI Taxonomy" id="2989713"/>
    <lineage>
        <taxon>Bacteria</taxon>
        <taxon>Bacillati</taxon>
        <taxon>Actinomycetota</taxon>
        <taxon>Actinomycetes</taxon>
        <taxon>Kitasatosporales</taxon>
        <taxon>Streptomycetaceae</taxon>
        <taxon>Streptomyces</taxon>
    </lineage>
</organism>
<dbReference type="SUPFAM" id="SSF55781">
    <property type="entry name" value="GAF domain-like"/>
    <property type="match status" value="1"/>
</dbReference>
<dbReference type="Pfam" id="PF01590">
    <property type="entry name" value="GAF"/>
    <property type="match status" value="1"/>
</dbReference>
<proteinExistence type="inferred from homology"/>
<protein>
    <submittedName>
        <fullName evidence="3">Helix-turn-helix domain-containing protein</fullName>
    </submittedName>
</protein>
<dbReference type="SMART" id="SM00065">
    <property type="entry name" value="GAF"/>
    <property type="match status" value="1"/>
</dbReference>
<dbReference type="InterPro" id="IPR042070">
    <property type="entry name" value="PucR_C-HTH_sf"/>
</dbReference>
<dbReference type="InterPro" id="IPR025736">
    <property type="entry name" value="PucR_C-HTH_dom"/>
</dbReference>
<reference evidence="3 4" key="1">
    <citation type="submission" date="2022-10" db="EMBL/GenBank/DDBJ databases">
        <title>Draft genome sequence of Streptomyces sp. YSPA8.</title>
        <authorList>
            <person name="Moriuchi R."/>
            <person name="Dohra H."/>
            <person name="Yamamura H."/>
            <person name="Kodani S."/>
        </authorList>
    </citation>
    <scope>NUCLEOTIDE SEQUENCE [LARGE SCALE GENOMIC DNA]</scope>
    <source>
        <strain evidence="3 4">YSPA8</strain>
    </source>
</reference>
<dbReference type="Pfam" id="PF17853">
    <property type="entry name" value="GGDEF_2"/>
    <property type="match status" value="1"/>
</dbReference>
<dbReference type="RefSeq" id="WP_323444769.1">
    <property type="nucleotide sequence ID" value="NZ_BSBI01000001.1"/>
</dbReference>
<dbReference type="InterPro" id="IPR029016">
    <property type="entry name" value="GAF-like_dom_sf"/>
</dbReference>
<keyword evidence="4" id="KW-1185">Reference proteome</keyword>
<dbReference type="InterPro" id="IPR003018">
    <property type="entry name" value="GAF"/>
</dbReference>
<dbReference type="InterPro" id="IPR051448">
    <property type="entry name" value="CdaR-like_regulators"/>
</dbReference>
<accession>A0ABQ5NQH9</accession>
<sequence>MAQQGSGDWPDALTVLTLLAEEAPPARITALPAEARRGGAGEAELTVLEQATRLGLDVHAQRRERQQREAGLSALLDTARDLVVPHDLNGILKVITRRSRLLLGADMAYVSFPGPEDGVFHIRASDGHTSALNVGLRLAGDAGLGHAALASHAPAWTPDYLGDSRFNHSAAIDTVVRVEGLRAIMAVPLSHGPRPFGALYIADRNVRHYTREEISTASSLGELAGLAIERARLLDEARSAMESLYEEKSRVAEALGVLREHRRAHGELVEQALSDTGLSGLVTAAGRFLRGALRIHAADGTVLAAAGRIPGDEPAETGPAVMEAHSARRPVRTPDGLWAAPVTAGREVLGTLVLWPEQPSDEGTEELLRLVAQAVAVQLLGAGNPSAAQGRAHDELLEDLLAGPQRPPQQLVERARRLGVDLTTPHVVVVARPEARGHGRAVALVSGMAQRSNGLRAGHGGNVVLLLPGGDPGAAARAVLDELTPLLGEPVTVAGAGPVTDVASVYHSHQEALRCLDAMTVLGTAGRSASTRELGFLGVLLADNRDVRAFVDSVIGPVLDYDRQRGTELGRTLDVYFETGGSPTRAAQRLHVHPNTVARRLERVGELIGAGWQDPGQALEVQLALRLSRIRDVLLDDGPPPPG</sequence>
<dbReference type="PANTHER" id="PTHR33744">
    <property type="entry name" value="CARBOHYDRATE DIACID REGULATOR"/>
    <property type="match status" value="1"/>
</dbReference>
<dbReference type="Gene3D" id="3.30.450.40">
    <property type="match status" value="1"/>
</dbReference>
<dbReference type="InterPro" id="IPR041522">
    <property type="entry name" value="CdaR_GGDEF"/>
</dbReference>
<gene>
    <name evidence="3" type="ORF">SYYSPA8_00100</name>
</gene>